<dbReference type="InterPro" id="IPR009836">
    <property type="entry name" value="GRDP-like"/>
</dbReference>
<feature type="region of interest" description="Disordered" evidence="1">
    <location>
        <begin position="161"/>
        <end position="207"/>
    </location>
</feature>
<dbReference type="GeneID" id="63688883"/>
<dbReference type="STRING" id="1858805.M5FRH4"/>
<organism evidence="2 3">
    <name type="scientific">Dacryopinax primogenitus (strain DJM 731)</name>
    <name type="common">Brown rot fungus</name>
    <dbReference type="NCBI Taxonomy" id="1858805"/>
    <lineage>
        <taxon>Eukaryota</taxon>
        <taxon>Fungi</taxon>
        <taxon>Dikarya</taxon>
        <taxon>Basidiomycota</taxon>
        <taxon>Agaricomycotina</taxon>
        <taxon>Dacrymycetes</taxon>
        <taxon>Dacrymycetales</taxon>
        <taxon>Dacrymycetaceae</taxon>
        <taxon>Dacryopinax</taxon>
    </lineage>
</organism>
<name>M5FRH4_DACPD</name>
<feature type="compositionally biased region" description="Low complexity" evidence="1">
    <location>
        <begin position="162"/>
        <end position="172"/>
    </location>
</feature>
<dbReference type="Pfam" id="PF07173">
    <property type="entry name" value="GRDP-like"/>
    <property type="match status" value="1"/>
</dbReference>
<dbReference type="Proteomes" id="UP000030653">
    <property type="component" value="Unassembled WGS sequence"/>
</dbReference>
<evidence type="ECO:0000256" key="1">
    <source>
        <dbReference type="SAM" id="MobiDB-lite"/>
    </source>
</evidence>
<protein>
    <submittedName>
        <fullName evidence="2">Uncharacterized protein</fullName>
    </submittedName>
</protein>
<proteinExistence type="predicted"/>
<evidence type="ECO:0000313" key="3">
    <source>
        <dbReference type="Proteomes" id="UP000030653"/>
    </source>
</evidence>
<feature type="compositionally biased region" description="Basic and acidic residues" evidence="1">
    <location>
        <begin position="189"/>
        <end position="207"/>
    </location>
</feature>
<dbReference type="AlphaFoldDB" id="M5FRH4"/>
<dbReference type="PANTHER" id="PTHR34365">
    <property type="entry name" value="ENOLASE (DUF1399)"/>
    <property type="match status" value="1"/>
</dbReference>
<evidence type="ECO:0000313" key="2">
    <source>
        <dbReference type="EMBL" id="EJT98278.1"/>
    </source>
</evidence>
<keyword evidence="3" id="KW-1185">Reference proteome</keyword>
<dbReference type="RefSeq" id="XP_040625176.1">
    <property type="nucleotide sequence ID" value="XM_040773821.1"/>
</dbReference>
<reference evidence="2 3" key="1">
    <citation type="journal article" date="2012" name="Science">
        <title>The Paleozoic origin of enzymatic lignin decomposition reconstructed from 31 fungal genomes.</title>
        <authorList>
            <person name="Floudas D."/>
            <person name="Binder M."/>
            <person name="Riley R."/>
            <person name="Barry K."/>
            <person name="Blanchette R.A."/>
            <person name="Henrissat B."/>
            <person name="Martinez A.T."/>
            <person name="Otillar R."/>
            <person name="Spatafora J.W."/>
            <person name="Yadav J.S."/>
            <person name="Aerts A."/>
            <person name="Benoit I."/>
            <person name="Boyd A."/>
            <person name="Carlson A."/>
            <person name="Copeland A."/>
            <person name="Coutinho P.M."/>
            <person name="de Vries R.P."/>
            <person name="Ferreira P."/>
            <person name="Findley K."/>
            <person name="Foster B."/>
            <person name="Gaskell J."/>
            <person name="Glotzer D."/>
            <person name="Gorecki P."/>
            <person name="Heitman J."/>
            <person name="Hesse C."/>
            <person name="Hori C."/>
            <person name="Igarashi K."/>
            <person name="Jurgens J.A."/>
            <person name="Kallen N."/>
            <person name="Kersten P."/>
            <person name="Kohler A."/>
            <person name="Kuees U."/>
            <person name="Kumar T.K.A."/>
            <person name="Kuo A."/>
            <person name="LaButti K."/>
            <person name="Larrondo L.F."/>
            <person name="Lindquist E."/>
            <person name="Ling A."/>
            <person name="Lombard V."/>
            <person name="Lucas S."/>
            <person name="Lundell T."/>
            <person name="Martin R."/>
            <person name="McLaughlin D.J."/>
            <person name="Morgenstern I."/>
            <person name="Morin E."/>
            <person name="Murat C."/>
            <person name="Nagy L.G."/>
            <person name="Nolan M."/>
            <person name="Ohm R.A."/>
            <person name="Patyshakuliyeva A."/>
            <person name="Rokas A."/>
            <person name="Ruiz-Duenas F.J."/>
            <person name="Sabat G."/>
            <person name="Salamov A."/>
            <person name="Samejima M."/>
            <person name="Schmutz J."/>
            <person name="Slot J.C."/>
            <person name="St John F."/>
            <person name="Stenlid J."/>
            <person name="Sun H."/>
            <person name="Sun S."/>
            <person name="Syed K."/>
            <person name="Tsang A."/>
            <person name="Wiebenga A."/>
            <person name="Young D."/>
            <person name="Pisabarro A."/>
            <person name="Eastwood D.C."/>
            <person name="Martin F."/>
            <person name="Cullen D."/>
            <person name="Grigoriev I.V."/>
            <person name="Hibbett D.S."/>
        </authorList>
    </citation>
    <scope>NUCLEOTIDE SEQUENCE [LARGE SCALE GENOMIC DNA]</scope>
    <source>
        <strain evidence="2 3">DJM-731 SS1</strain>
    </source>
</reference>
<sequence>MYRHPGVASVDLVGATLRQGTFIRALYSLGWLTPARFAADPTPLLRAIARFHAWLDLLSLHPAAFLVPTLDIDLAWHTLMLSPGRYRRDVFGLVGRVVEHEDKVEEGVLGEGFDATGRLWKARFGVPYSYCGCPPSTASKLVDRTSLSNIRATLLPLRGRSDSAASARSTASLPGANAPGSASGVPRPTRADLAPDEKDAPLSHASEHNSILVISHSQCAKARQEREMDIAKRGEALRRAAAKGKGDEWEEGIARRSLGHEPAFLLPLPPAGPGVQNDSALFYLPLVLLPLPHACVVRAD</sequence>
<gene>
    <name evidence="2" type="ORF">DACRYDRAFT_24730</name>
</gene>
<dbReference type="EMBL" id="JH795874">
    <property type="protein sequence ID" value="EJT98278.1"/>
    <property type="molecule type" value="Genomic_DNA"/>
</dbReference>
<dbReference type="PANTHER" id="PTHR34365:SF7">
    <property type="entry name" value="GLYCINE-RICH DOMAIN-CONTAINING PROTEIN 1"/>
    <property type="match status" value="1"/>
</dbReference>
<accession>M5FRH4</accession>
<dbReference type="OrthoDB" id="2684236at2759"/>
<dbReference type="HOGENOM" id="CLU_927565_0_0_1"/>